<organism evidence="2 3">
    <name type="scientific">Pleurodeles waltl</name>
    <name type="common">Iberian ribbed newt</name>
    <dbReference type="NCBI Taxonomy" id="8319"/>
    <lineage>
        <taxon>Eukaryota</taxon>
        <taxon>Metazoa</taxon>
        <taxon>Chordata</taxon>
        <taxon>Craniata</taxon>
        <taxon>Vertebrata</taxon>
        <taxon>Euteleostomi</taxon>
        <taxon>Amphibia</taxon>
        <taxon>Batrachia</taxon>
        <taxon>Caudata</taxon>
        <taxon>Salamandroidea</taxon>
        <taxon>Salamandridae</taxon>
        <taxon>Pleurodelinae</taxon>
        <taxon>Pleurodeles</taxon>
    </lineage>
</organism>
<evidence type="ECO:0000313" key="3">
    <source>
        <dbReference type="Proteomes" id="UP001066276"/>
    </source>
</evidence>
<protein>
    <recommendedName>
        <fullName evidence="1">Reverse transcriptase domain-containing protein</fullName>
    </recommendedName>
</protein>
<gene>
    <name evidence="2" type="ORF">NDU88_000373</name>
</gene>
<keyword evidence="3" id="KW-1185">Reference proteome</keyword>
<comment type="caution">
    <text evidence="2">The sequence shown here is derived from an EMBL/GenBank/DDBJ whole genome shotgun (WGS) entry which is preliminary data.</text>
</comment>
<evidence type="ECO:0000313" key="2">
    <source>
        <dbReference type="EMBL" id="KAJ1196503.1"/>
    </source>
</evidence>
<reference evidence="2" key="1">
    <citation type="journal article" date="2022" name="bioRxiv">
        <title>Sequencing and chromosome-scale assembly of the giantPleurodeles waltlgenome.</title>
        <authorList>
            <person name="Brown T."/>
            <person name="Elewa A."/>
            <person name="Iarovenko S."/>
            <person name="Subramanian E."/>
            <person name="Araus A.J."/>
            <person name="Petzold A."/>
            <person name="Susuki M."/>
            <person name="Suzuki K.-i.T."/>
            <person name="Hayashi T."/>
            <person name="Toyoda A."/>
            <person name="Oliveira C."/>
            <person name="Osipova E."/>
            <person name="Leigh N.D."/>
            <person name="Simon A."/>
            <person name="Yun M.H."/>
        </authorList>
    </citation>
    <scope>NUCLEOTIDE SEQUENCE</scope>
    <source>
        <strain evidence="2">20211129_DDA</strain>
        <tissue evidence="2">Liver</tissue>
    </source>
</reference>
<dbReference type="Proteomes" id="UP001066276">
    <property type="component" value="Chromosome 2_1"/>
</dbReference>
<dbReference type="SUPFAM" id="SSF56672">
    <property type="entry name" value="DNA/RNA polymerases"/>
    <property type="match status" value="1"/>
</dbReference>
<evidence type="ECO:0000259" key="1">
    <source>
        <dbReference type="PROSITE" id="PS50878"/>
    </source>
</evidence>
<dbReference type="EMBL" id="JANPWB010000003">
    <property type="protein sequence ID" value="KAJ1196503.1"/>
    <property type="molecule type" value="Genomic_DNA"/>
</dbReference>
<dbReference type="AlphaFoldDB" id="A0AAV7V4X3"/>
<dbReference type="InterPro" id="IPR043502">
    <property type="entry name" value="DNA/RNA_pol_sf"/>
</dbReference>
<dbReference type="PROSITE" id="PS50878">
    <property type="entry name" value="RT_POL"/>
    <property type="match status" value="1"/>
</dbReference>
<feature type="domain" description="Reverse transcriptase" evidence="1">
    <location>
        <begin position="155"/>
        <end position="446"/>
    </location>
</feature>
<sequence>MSNFSALKTAMRKHHQLIRTTKRSFYKERIDNNTHNSKELFTIIKELTNPKSCTIDPPHSQDLCNSLSNYFHRKIADIRHSFTTPSSSTTTTATTNTTAPYRTNRLNIWNPTNDKEIVKTKNSIHSGSLTDPCPHHIFNKASQIIAPQLRAVINSSFDTATFPDFWKHAEVNALLKKPKADPEDLTKYRPISLLPFPAKVTEKIVNAQLSHFLEENNILNTSQSGFRKNHSTETALIACTDDIRTRVYKGETIALILLDLSAAFDTVCHQTLHARLFNAGIHHKALDWLTSFLSERTQRVCLPHFRSTATKIICGLPQGSSLSPTLFNIYMAPFANILRPHGITIISYADDTQLIIYLTKNPATAKINLHARLLDTANWMTTSHFKLNSNKTEIIIFGPNKTAWNDSWCCNLIAIRLSISRRHLVFSNYFEHLAESILYSWQPFSLPCARHVLCPTFLLTTLENLSSDKLYLASPTFAHAQ</sequence>
<dbReference type="CDD" id="cd01650">
    <property type="entry name" value="RT_nLTR_like"/>
    <property type="match status" value="1"/>
</dbReference>
<dbReference type="PANTHER" id="PTHR33332">
    <property type="entry name" value="REVERSE TRANSCRIPTASE DOMAIN-CONTAINING PROTEIN"/>
    <property type="match status" value="1"/>
</dbReference>
<accession>A0AAV7V4X3</accession>
<proteinExistence type="predicted"/>
<dbReference type="InterPro" id="IPR000477">
    <property type="entry name" value="RT_dom"/>
</dbReference>
<dbReference type="Pfam" id="PF00078">
    <property type="entry name" value="RVT_1"/>
    <property type="match status" value="1"/>
</dbReference>
<name>A0AAV7V4X3_PLEWA</name>